<dbReference type="PANTHER" id="PTHR42898">
    <property type="entry name" value="TROPINONE REDUCTASE"/>
    <property type="match status" value="1"/>
</dbReference>
<protein>
    <submittedName>
        <fullName evidence="3">Uncharacterized protein</fullName>
    </submittedName>
</protein>
<dbReference type="PROSITE" id="PS00061">
    <property type="entry name" value="ADH_SHORT"/>
    <property type="match status" value="1"/>
</dbReference>
<dbReference type="EMBL" id="NMUH01006279">
    <property type="protein sequence ID" value="MQM14903.1"/>
    <property type="molecule type" value="Genomic_DNA"/>
</dbReference>
<dbReference type="SUPFAM" id="SSF51735">
    <property type="entry name" value="NAD(P)-binding Rossmann-fold domains"/>
    <property type="match status" value="1"/>
</dbReference>
<evidence type="ECO:0000313" key="4">
    <source>
        <dbReference type="Proteomes" id="UP000652761"/>
    </source>
</evidence>
<dbReference type="PRINTS" id="PR00080">
    <property type="entry name" value="SDRFAMILY"/>
</dbReference>
<dbReference type="FunFam" id="3.40.50.720:FF:000084">
    <property type="entry name" value="Short-chain dehydrogenase reductase"/>
    <property type="match status" value="1"/>
</dbReference>
<dbReference type="GO" id="GO:0016491">
    <property type="term" value="F:oxidoreductase activity"/>
    <property type="evidence" value="ECO:0007669"/>
    <property type="project" value="UniProtKB-KW"/>
</dbReference>
<reference evidence="3" key="1">
    <citation type="submission" date="2017-07" db="EMBL/GenBank/DDBJ databases">
        <title>Taro Niue Genome Assembly and Annotation.</title>
        <authorList>
            <person name="Atibalentja N."/>
            <person name="Keating K."/>
            <person name="Fields C.J."/>
        </authorList>
    </citation>
    <scope>NUCLEOTIDE SEQUENCE</scope>
    <source>
        <strain evidence="3">Niue_2</strain>
        <tissue evidence="3">Leaf</tissue>
    </source>
</reference>
<proteinExistence type="predicted"/>
<dbReference type="InterPro" id="IPR002347">
    <property type="entry name" value="SDR_fam"/>
</dbReference>
<dbReference type="InterPro" id="IPR036291">
    <property type="entry name" value="NAD(P)-bd_dom_sf"/>
</dbReference>
<dbReference type="Proteomes" id="UP000652761">
    <property type="component" value="Unassembled WGS sequence"/>
</dbReference>
<dbReference type="Gene3D" id="3.40.50.720">
    <property type="entry name" value="NAD(P)-binding Rossmann-like Domain"/>
    <property type="match status" value="1"/>
</dbReference>
<dbReference type="PANTHER" id="PTHR42898:SF6">
    <property type="entry name" value="NADP-DEPENDENT MANNITOL DEHYDROGENASE"/>
    <property type="match status" value="1"/>
</dbReference>
<dbReference type="OrthoDB" id="417891at2759"/>
<dbReference type="AlphaFoldDB" id="A0A843WU18"/>
<dbReference type="PRINTS" id="PR00081">
    <property type="entry name" value="GDHRDH"/>
</dbReference>
<evidence type="ECO:0000256" key="1">
    <source>
        <dbReference type="ARBA" id="ARBA00022857"/>
    </source>
</evidence>
<sequence>MLAPLHVGKEEDQLFFSYVEEEAEIEKKENVMELESGIKAPEKGRWSLHGKTALVTGGSKGIGYAIVQELAELGASVHTCSRNETELNVCLQTWGASNLRVTGSVCDVSSYSDRKSLMEKVSSLFDGKLNILINNAALVILKPAVDYTAGEVSLMMATNFEAAFHLSQLAHPLMTAAGEGSLVFVSSISGSMSVRNAAIYGSSKGAMNQLTRNLACEWAKDNIRSNCIAPGPILTPLSQRVKSHLAVAKENLEAGASDKILPFIPMGRRGESEEVAPLAAFLCLPLASYITGQVIAIDGGITAGDFYPDF</sequence>
<comment type="caution">
    <text evidence="3">The sequence shown here is derived from an EMBL/GenBank/DDBJ whole genome shotgun (WGS) entry which is preliminary data.</text>
</comment>
<evidence type="ECO:0000256" key="2">
    <source>
        <dbReference type="ARBA" id="ARBA00023002"/>
    </source>
</evidence>
<dbReference type="InterPro" id="IPR045000">
    <property type="entry name" value="TR"/>
</dbReference>
<keyword evidence="2" id="KW-0560">Oxidoreductase</keyword>
<organism evidence="3 4">
    <name type="scientific">Colocasia esculenta</name>
    <name type="common">Wild taro</name>
    <name type="synonym">Arum esculentum</name>
    <dbReference type="NCBI Taxonomy" id="4460"/>
    <lineage>
        <taxon>Eukaryota</taxon>
        <taxon>Viridiplantae</taxon>
        <taxon>Streptophyta</taxon>
        <taxon>Embryophyta</taxon>
        <taxon>Tracheophyta</taxon>
        <taxon>Spermatophyta</taxon>
        <taxon>Magnoliopsida</taxon>
        <taxon>Liliopsida</taxon>
        <taxon>Araceae</taxon>
        <taxon>Aroideae</taxon>
        <taxon>Colocasieae</taxon>
        <taxon>Colocasia</taxon>
    </lineage>
</organism>
<dbReference type="Pfam" id="PF13561">
    <property type="entry name" value="adh_short_C2"/>
    <property type="match status" value="1"/>
</dbReference>
<name>A0A843WU18_COLES</name>
<evidence type="ECO:0000313" key="3">
    <source>
        <dbReference type="EMBL" id="MQM14903.1"/>
    </source>
</evidence>
<keyword evidence="1" id="KW-0521">NADP</keyword>
<gene>
    <name evidence="3" type="ORF">Taro_047837</name>
</gene>
<keyword evidence="4" id="KW-1185">Reference proteome</keyword>
<dbReference type="InterPro" id="IPR020904">
    <property type="entry name" value="Sc_DH/Rdtase_CS"/>
</dbReference>
<accession>A0A843WU18</accession>